<dbReference type="PANTHER" id="PTHR13021">
    <property type="entry name" value="PRE-MRNA-SPLICING FACTOR ISY1"/>
    <property type="match status" value="1"/>
</dbReference>
<evidence type="ECO:0000256" key="4">
    <source>
        <dbReference type="SAM" id="Coils"/>
    </source>
</evidence>
<proteinExistence type="inferred from homology"/>
<feature type="region of interest" description="Disordered" evidence="5">
    <location>
        <begin position="189"/>
        <end position="243"/>
    </location>
</feature>
<dbReference type="InterPro" id="IPR009360">
    <property type="entry name" value="Isy1"/>
</dbReference>
<accession>A0A7S3C8D2</accession>
<evidence type="ECO:0000256" key="2">
    <source>
        <dbReference type="ARBA" id="ARBA00007002"/>
    </source>
</evidence>
<evidence type="ECO:0000256" key="3">
    <source>
        <dbReference type="ARBA" id="ARBA00023242"/>
    </source>
</evidence>
<dbReference type="InterPro" id="IPR029012">
    <property type="entry name" value="Helix_hairpin_bin_sf"/>
</dbReference>
<dbReference type="Pfam" id="PF06246">
    <property type="entry name" value="Isy1"/>
    <property type="match status" value="1"/>
</dbReference>
<name>A0A7S3C8D2_9CHLO</name>
<dbReference type="GO" id="GO:0005634">
    <property type="term" value="C:nucleus"/>
    <property type="evidence" value="ECO:0007669"/>
    <property type="project" value="UniProtKB-SubCell"/>
</dbReference>
<dbReference type="EMBL" id="HBHZ01002552">
    <property type="protein sequence ID" value="CAE0188912.1"/>
    <property type="molecule type" value="Transcribed_RNA"/>
</dbReference>
<keyword evidence="4" id="KW-0175">Coiled coil</keyword>
<comment type="subcellular location">
    <subcellularLocation>
        <location evidence="1">Nucleus</location>
    </subcellularLocation>
</comment>
<reference evidence="6" key="1">
    <citation type="submission" date="2021-01" db="EMBL/GenBank/DDBJ databases">
        <authorList>
            <person name="Corre E."/>
            <person name="Pelletier E."/>
            <person name="Niang G."/>
            <person name="Scheremetjew M."/>
            <person name="Finn R."/>
            <person name="Kale V."/>
            <person name="Holt S."/>
            <person name="Cochrane G."/>
            <person name="Meng A."/>
            <person name="Brown T."/>
            <person name="Cohen L."/>
        </authorList>
    </citation>
    <scope>NUCLEOTIDE SEQUENCE</scope>
    <source>
        <strain evidence="6">RCC1871</strain>
    </source>
</reference>
<feature type="compositionally biased region" description="Gly residues" evidence="5">
    <location>
        <begin position="211"/>
        <end position="223"/>
    </location>
</feature>
<dbReference type="InterPro" id="IPR037200">
    <property type="entry name" value="Isy1_sf"/>
</dbReference>
<dbReference type="Gene3D" id="1.10.287.660">
    <property type="entry name" value="Helix hairpin bin"/>
    <property type="match status" value="1"/>
</dbReference>
<dbReference type="AlphaFoldDB" id="A0A7S3C8D2"/>
<gene>
    <name evidence="6" type="ORF">CROS1456_LOCUS1983</name>
</gene>
<evidence type="ECO:0000256" key="1">
    <source>
        <dbReference type="ARBA" id="ARBA00004123"/>
    </source>
</evidence>
<evidence type="ECO:0008006" key="7">
    <source>
        <dbReference type="Google" id="ProtNLM"/>
    </source>
</evidence>
<dbReference type="GO" id="GO:0000350">
    <property type="term" value="P:generation of catalytic spliceosome for second transesterification step"/>
    <property type="evidence" value="ECO:0007669"/>
    <property type="project" value="InterPro"/>
</dbReference>
<feature type="region of interest" description="Disordered" evidence="5">
    <location>
        <begin position="1"/>
        <end position="29"/>
    </location>
</feature>
<organism evidence="6">
    <name type="scientific">Chloropicon roscoffensis</name>
    <dbReference type="NCBI Taxonomy" id="1461544"/>
    <lineage>
        <taxon>Eukaryota</taxon>
        <taxon>Viridiplantae</taxon>
        <taxon>Chlorophyta</taxon>
        <taxon>Chloropicophyceae</taxon>
        <taxon>Chloropicales</taxon>
        <taxon>Chloropicaceae</taxon>
        <taxon>Chloropicon</taxon>
    </lineage>
</organism>
<protein>
    <recommendedName>
        <fullName evidence="7">Pre-mRNA-splicing factor ISY1</fullName>
    </recommendedName>
</protein>
<comment type="similarity">
    <text evidence="2">Belongs to the ISY1 family.</text>
</comment>
<evidence type="ECO:0000313" key="6">
    <source>
        <dbReference type="EMBL" id="CAE0188912.1"/>
    </source>
</evidence>
<evidence type="ECO:0000256" key="5">
    <source>
        <dbReference type="SAM" id="MobiDB-lite"/>
    </source>
</evidence>
<sequence length="264" mass="29307">MARPEEKAKSMLNRWLKGQQEEGGSGLKRRRPYMASACKDLNECDKWRGQILRDIGAKVMEIQNSALQEDRIRELNDEINKLMRVKHAWEKQILKLGGPNYIKQASKLQEDEGEGIWGGGRGGPQYKYFGAARNLPGVKELFEKPKAQKKARRTKHEILKGIDADYFGYRDEDDGVLLKVEAEADEARSAAVREEQEEVLAAKGAVDGEGPAPGGKGKGGEGGSSAYAHLPDEKATEKSSAVAKKSDLMAKYASEELQQQVQYQ</sequence>
<feature type="coiled-coil region" evidence="4">
    <location>
        <begin position="65"/>
        <end position="92"/>
    </location>
</feature>
<dbReference type="FunFam" id="1.10.287.660:FF:000001">
    <property type="entry name" value="pre-mRNA-splicing factor ISY1 homolog"/>
    <property type="match status" value="1"/>
</dbReference>
<dbReference type="SUPFAM" id="SSF140102">
    <property type="entry name" value="ISY1 domain-like"/>
    <property type="match status" value="1"/>
</dbReference>
<keyword evidence="3" id="KW-0539">Nucleus</keyword>